<name>A0A0M3BUV7_ACIPI</name>
<dbReference type="AlphaFoldDB" id="A0A0M3BUV7"/>
<protein>
    <submittedName>
        <fullName evidence="1">GpE family phage tail protein</fullName>
    </submittedName>
</protein>
<dbReference type="EMBL" id="NGIR01000020">
    <property type="protein sequence ID" value="OTU28900.1"/>
    <property type="molecule type" value="Genomic_DNA"/>
</dbReference>
<organism evidence="1 2">
    <name type="scientific">Acinetobacter pittii</name>
    <name type="common">Acinetobacter genomosp. 3</name>
    <dbReference type="NCBI Taxonomy" id="48296"/>
    <lineage>
        <taxon>Bacteria</taxon>
        <taxon>Pseudomonadati</taxon>
        <taxon>Pseudomonadota</taxon>
        <taxon>Gammaproteobacteria</taxon>
        <taxon>Moraxellales</taxon>
        <taxon>Moraxellaceae</taxon>
        <taxon>Acinetobacter</taxon>
        <taxon>Acinetobacter calcoaceticus/baumannii complex</taxon>
    </lineage>
</organism>
<reference evidence="1 2" key="1">
    <citation type="submission" date="2017-05" db="EMBL/GenBank/DDBJ databases">
        <authorList>
            <person name="Song R."/>
            <person name="Chenine A.L."/>
            <person name="Ruprecht R.M."/>
        </authorList>
    </citation>
    <scope>NUCLEOTIDE SEQUENCE [LARGE SCALE GENOMIC DNA]</scope>
    <source>
        <strain evidence="1 2">ARLG1955</strain>
    </source>
</reference>
<accession>A0A0M3BUV7</accession>
<gene>
    <name evidence="1" type="ORF">CAT59_06775</name>
</gene>
<evidence type="ECO:0000313" key="1">
    <source>
        <dbReference type="EMBL" id="OTU28900.1"/>
    </source>
</evidence>
<dbReference type="Pfam" id="PF06528">
    <property type="entry name" value="Phage_P2_GpE"/>
    <property type="match status" value="1"/>
</dbReference>
<evidence type="ECO:0000313" key="2">
    <source>
        <dbReference type="Proteomes" id="UP000195162"/>
    </source>
</evidence>
<sequence length="39" mass="4554">MANIAVVFHWPPQAFRDMSLSQLMQWHQKAIDRNGNDAE</sequence>
<dbReference type="InterPro" id="IPR009493">
    <property type="entry name" value="P2_GpE"/>
</dbReference>
<comment type="caution">
    <text evidence="1">The sequence shown here is derived from an EMBL/GenBank/DDBJ whole genome shotgun (WGS) entry which is preliminary data.</text>
</comment>
<proteinExistence type="predicted"/>
<dbReference type="Proteomes" id="UP000195162">
    <property type="component" value="Unassembled WGS sequence"/>
</dbReference>